<dbReference type="InterPro" id="IPR007247">
    <property type="entry name" value="Ureidogly_lyase"/>
</dbReference>
<dbReference type="AlphaFoldDB" id="A0A231MUM4"/>
<dbReference type="SUPFAM" id="SSF51182">
    <property type="entry name" value="RmlC-like cupins"/>
    <property type="match status" value="1"/>
</dbReference>
<comment type="subunit">
    <text evidence="1">Homodimer.</text>
</comment>
<keyword evidence="6" id="KW-1185">Reference proteome</keyword>
<dbReference type="GO" id="GO:0000256">
    <property type="term" value="P:allantoin catabolic process"/>
    <property type="evidence" value="ECO:0007669"/>
    <property type="project" value="InterPro"/>
</dbReference>
<accession>A0A231MUM4</accession>
<evidence type="ECO:0000256" key="2">
    <source>
        <dbReference type="ARBA" id="ARBA00022631"/>
    </source>
</evidence>
<dbReference type="CDD" id="cd20298">
    <property type="entry name" value="cupin_UAH"/>
    <property type="match status" value="1"/>
</dbReference>
<dbReference type="NCBIfam" id="NF009932">
    <property type="entry name" value="PRK13395.1"/>
    <property type="match status" value="1"/>
</dbReference>
<dbReference type="EMBL" id="CP012621">
    <property type="protein sequence ID" value="ATG72487.1"/>
    <property type="molecule type" value="Genomic_DNA"/>
</dbReference>
<evidence type="ECO:0000313" key="6">
    <source>
        <dbReference type="Proteomes" id="UP000217763"/>
    </source>
</evidence>
<dbReference type="PANTHER" id="PTHR21221:SF1">
    <property type="entry name" value="UREIDOGLYCOLATE LYASE"/>
    <property type="match status" value="1"/>
</dbReference>
<dbReference type="GO" id="GO:0004848">
    <property type="term" value="F:ureidoglycolate hydrolase activity"/>
    <property type="evidence" value="ECO:0007669"/>
    <property type="project" value="InterPro"/>
</dbReference>
<sequence>MTLQLRAQPLTAAAFAPFGEVIETERQHQFYINDGKALRYHDIARAEALGDDARVAISLVDVEPYTLPLAVTLMEKHPRGSQAFIPLDDKPFLILVAPRGPAPAPEAIQAFVSNGRQGVNYHTDTWHHPVVSLGGRQRFLIVDRVGPGDNCDLHPLPPGLLEVVNH</sequence>
<evidence type="ECO:0000313" key="5">
    <source>
        <dbReference type="EMBL" id="ATG72487.1"/>
    </source>
</evidence>
<dbReference type="Gene3D" id="2.60.120.480">
    <property type="entry name" value="Ureidoglycolate hydrolase"/>
    <property type="match status" value="1"/>
</dbReference>
<dbReference type="Pfam" id="PF04115">
    <property type="entry name" value="Ureidogly_lyase"/>
    <property type="match status" value="1"/>
</dbReference>
<keyword evidence="2" id="KW-0659">Purine metabolism</keyword>
<dbReference type="PIRSF" id="PIRSF017306">
    <property type="entry name" value="Ureidogly_hydro"/>
    <property type="match status" value="1"/>
</dbReference>
<dbReference type="OrthoDB" id="9804602at2"/>
<dbReference type="GO" id="GO:0050385">
    <property type="term" value="F:ureidoglycolate lyase activity"/>
    <property type="evidence" value="ECO:0007669"/>
    <property type="project" value="UniProtKB-EC"/>
</dbReference>
<dbReference type="InterPro" id="IPR011051">
    <property type="entry name" value="RmlC_Cupin_sf"/>
</dbReference>
<dbReference type="GO" id="GO:0006144">
    <property type="term" value="P:purine nucleobase metabolic process"/>
    <property type="evidence" value="ECO:0007669"/>
    <property type="project" value="UniProtKB-KW"/>
</dbReference>
<comment type="catalytic activity">
    <reaction evidence="4">
        <text>(S)-ureidoglycolate = urea + glyoxylate</text>
        <dbReference type="Rhea" id="RHEA:11304"/>
        <dbReference type="ChEBI" id="CHEBI:16199"/>
        <dbReference type="ChEBI" id="CHEBI:36655"/>
        <dbReference type="ChEBI" id="CHEBI:57296"/>
        <dbReference type="EC" id="4.3.2.3"/>
    </reaction>
</comment>
<evidence type="ECO:0000256" key="3">
    <source>
        <dbReference type="ARBA" id="ARBA00023239"/>
    </source>
</evidence>
<organism evidence="5 6">
    <name type="scientific">Zobellella denitrificans</name>
    <dbReference type="NCBI Taxonomy" id="347534"/>
    <lineage>
        <taxon>Bacteria</taxon>
        <taxon>Pseudomonadati</taxon>
        <taxon>Pseudomonadota</taxon>
        <taxon>Gammaproteobacteria</taxon>
        <taxon>Aeromonadales</taxon>
        <taxon>Aeromonadaceae</taxon>
        <taxon>Zobellella</taxon>
    </lineage>
</organism>
<protein>
    <submittedName>
        <fullName evidence="5">Uncharacterized protein</fullName>
    </submittedName>
</protein>
<proteinExistence type="predicted"/>
<dbReference type="RefSeq" id="WP_094041046.1">
    <property type="nucleotide sequence ID" value="NZ_CP012621.1"/>
</dbReference>
<gene>
    <name evidence="5" type="ORF">AN401_00385</name>
</gene>
<dbReference type="InterPro" id="IPR024060">
    <property type="entry name" value="Ureidoglycolate_lyase_dom_sf"/>
</dbReference>
<dbReference type="KEGG" id="zdf:AN401_00385"/>
<keyword evidence="3" id="KW-0456">Lyase</keyword>
<name>A0A231MUM4_9GAMM</name>
<dbReference type="Proteomes" id="UP000217763">
    <property type="component" value="Chromosome"/>
</dbReference>
<dbReference type="InterPro" id="IPR047233">
    <property type="entry name" value="UAH_cupin"/>
</dbReference>
<evidence type="ECO:0000256" key="4">
    <source>
        <dbReference type="ARBA" id="ARBA00047684"/>
    </source>
</evidence>
<dbReference type="PANTHER" id="PTHR21221">
    <property type="entry name" value="UREIDOGLYCOLATE HYDROLASE"/>
    <property type="match status" value="1"/>
</dbReference>
<reference evidence="6" key="1">
    <citation type="submission" date="2015-09" db="EMBL/GenBank/DDBJ databases">
        <authorList>
            <person name="Shao Z."/>
            <person name="Wang L."/>
        </authorList>
    </citation>
    <scope>NUCLEOTIDE SEQUENCE [LARGE SCALE GENOMIC DNA]</scope>
    <source>
        <strain evidence="6">F13-1</strain>
    </source>
</reference>
<evidence type="ECO:0000256" key="1">
    <source>
        <dbReference type="ARBA" id="ARBA00011738"/>
    </source>
</evidence>